<sequence>MAFAAKTAFGQFADGDGLRLSGGRLLQTLILVKTVEQSHINPEQYYLTIHYYFRIYQVILNHH</sequence>
<comment type="caution">
    <text evidence="1">The sequence shown here is derived from an EMBL/GenBank/DDBJ whole genome shotgun (WGS) entry which is preliminary data.</text>
</comment>
<dbReference type="PATRIC" id="fig|1401327.3.peg.2080"/>
<proteinExistence type="predicted"/>
<gene>
    <name evidence="1" type="ORF">WRSd3_02251</name>
</gene>
<dbReference type="AlphaFoldDB" id="A0A090NGG1"/>
<reference evidence="1 2" key="1">
    <citation type="submission" date="2013-10" db="EMBL/GenBank/DDBJ databases">
        <title>Draft genomes and the virulence plasmids of Sd1617 vaccine constructs: WRSd3 and WRSd5.</title>
        <authorList>
            <person name="Aksomboon Vongsawan A."/>
            <person name="Venkatesan M.M."/>
            <person name="Vaisvil B."/>
            <person name="Emel G."/>
            <person name="Kepatral V."/>
            <person name="Sethabutr O."/>
            <person name="Serichantalergs O."/>
            <person name="Mason C."/>
        </authorList>
    </citation>
    <scope>NUCLEOTIDE SEQUENCE [LARGE SCALE GENOMIC DNA]</scope>
    <source>
        <strain evidence="1 2">WRSd3</strain>
    </source>
</reference>
<dbReference type="Proteomes" id="UP000017944">
    <property type="component" value="Unassembled WGS sequence"/>
</dbReference>
<dbReference type="EMBL" id="AXUT01000177">
    <property type="protein sequence ID" value="ESU79272.1"/>
    <property type="molecule type" value="Genomic_DNA"/>
</dbReference>
<name>A0A090NGG1_SHIDY</name>
<evidence type="ECO:0000313" key="2">
    <source>
        <dbReference type="Proteomes" id="UP000017944"/>
    </source>
</evidence>
<protein>
    <submittedName>
        <fullName evidence="1">Uncharacterized protein</fullName>
    </submittedName>
</protein>
<accession>A0A090NGG1</accession>
<evidence type="ECO:0000313" key="1">
    <source>
        <dbReference type="EMBL" id="ESU79272.1"/>
    </source>
</evidence>
<organism evidence="1 2">
    <name type="scientific">Shigella dysenteriae WRSd3</name>
    <dbReference type="NCBI Taxonomy" id="1401327"/>
    <lineage>
        <taxon>Bacteria</taxon>
        <taxon>Pseudomonadati</taxon>
        <taxon>Pseudomonadota</taxon>
        <taxon>Gammaproteobacteria</taxon>
        <taxon>Enterobacterales</taxon>
        <taxon>Enterobacteriaceae</taxon>
        <taxon>Shigella</taxon>
    </lineage>
</organism>